<feature type="region of interest" description="Disordered" evidence="1">
    <location>
        <begin position="790"/>
        <end position="845"/>
    </location>
</feature>
<proteinExistence type="predicted"/>
<evidence type="ECO:0000313" key="3">
    <source>
        <dbReference type="Proteomes" id="UP000254866"/>
    </source>
</evidence>
<accession>A0A370TVC6</accession>
<comment type="caution">
    <text evidence="2">The sequence shown here is derived from an EMBL/GenBank/DDBJ whole genome shotgun (WGS) entry which is preliminary data.</text>
</comment>
<dbReference type="AlphaFoldDB" id="A0A370TVC6"/>
<feature type="compositionally biased region" description="Basic residues" evidence="1">
    <location>
        <begin position="836"/>
        <end position="845"/>
    </location>
</feature>
<feature type="compositionally biased region" description="Basic and acidic residues" evidence="1">
    <location>
        <begin position="40"/>
        <end position="56"/>
    </location>
</feature>
<evidence type="ECO:0000256" key="1">
    <source>
        <dbReference type="SAM" id="MobiDB-lite"/>
    </source>
</evidence>
<reference evidence="2 3" key="1">
    <citation type="journal article" date="2018" name="IMA Fungus">
        <title>IMA Genome-F 9: Draft genome sequence of Annulohypoxylon stygium, Aspergillus mulundensis, Berkeleyomyces basicola (syn. Thielaviopsis basicola), Ceratocystis smalleyi, two Cercospora beticola strains, Coleophoma cylindrospora, Fusarium fracticaudum, Phialophora cf. hyalina, and Morchella septimelata.</title>
        <authorList>
            <person name="Wingfield B.D."/>
            <person name="Bills G.F."/>
            <person name="Dong Y."/>
            <person name="Huang W."/>
            <person name="Nel W.J."/>
            <person name="Swalarsk-Parry B.S."/>
            <person name="Vaghefi N."/>
            <person name="Wilken P.M."/>
            <person name="An Z."/>
            <person name="de Beer Z.W."/>
            <person name="De Vos L."/>
            <person name="Chen L."/>
            <person name="Duong T.A."/>
            <person name="Gao Y."/>
            <person name="Hammerbacher A."/>
            <person name="Kikkert J.R."/>
            <person name="Li Y."/>
            <person name="Li H."/>
            <person name="Li K."/>
            <person name="Li Q."/>
            <person name="Liu X."/>
            <person name="Ma X."/>
            <person name="Naidoo K."/>
            <person name="Pethybridge S.J."/>
            <person name="Sun J."/>
            <person name="Steenkamp E.T."/>
            <person name="van der Nest M.A."/>
            <person name="van Wyk S."/>
            <person name="Wingfield M.J."/>
            <person name="Xiong C."/>
            <person name="Yue Q."/>
            <person name="Zhang X."/>
        </authorList>
    </citation>
    <scope>NUCLEOTIDE SEQUENCE [LARGE SCALE GENOMIC DNA]</scope>
    <source>
        <strain evidence="2 3">BP 5553</strain>
    </source>
</reference>
<sequence length="845" mass="93616">MSARSEDGSTLGESAYEFIDTDTESRDDNATESIASTDFARPDDVASLADTERSGEESGDDETSDAPIPDFPSFDQAVEQAFDTPTIGRSAAAFIEESERPLVQSIEFEEPFSLGAENVSVKHTVADFNEAKTTRIAADMKLENPPKRLVVTIRQTMTKQGLFTRDPLRILYVGSHSAKQDIIHKLASSVTASTEGDKRAQHLRYSASQLYNVVPVSAFGSERTPEIELMHSSGYQIKVEDCVSAQTLKFEDSPEKPDVIKLTLEDNFSYHSVPEGQGFTVEPHWELPHIAVFYCSDSDGVDATRTRLVARKFMSRHFIPSVVISHKQLFKRAQCMSLDQHSIHMCLESRDTSGRGNVIHQRLPIDLASFLNIDARQMNRNLAYLTGLHEPLEESQVTVSPTKKQTEPVDQPDLEKTSFSISDSVSFIRHRNGAEWRALMPVGLLLLSVFAAVLTGVPSYRFSSKPAISINSKTMSTIPISSTKPLTEPALVQSITSASSVPVSTATRTVTVTQAHSSAPNSLSVFSSMEVAKASQKFQDQPKSTNKSVCSAQVLGDREILIRIPSATKLSWLIKEAMSVNITRGNEIVDTERAYSSDDGIVLLLSKKEAYGVMNVSIITTKKPRVNETFQLDFGTPSSKLWQPFIDNMPSWFSDEFMHPPSISEIRSTTEKVLENARIQSQSTLNRMEDARKVAIEQITSATESITDLGKAMSLEVAKRSAIFSKEISIQVAEAEARLTKTMKDTLQEPVSEGLFKAQVQSRLLWLKMQGNEDEYKKYEKAAMEAAHQRAERSKMASANGKCKKDRKKGQEVRCAEKKAGSCRANRAARKETRAAKKLAKNKKP</sequence>
<dbReference type="GeneID" id="43596684"/>
<evidence type="ECO:0000313" key="2">
    <source>
        <dbReference type="EMBL" id="RDL39495.1"/>
    </source>
</evidence>
<feature type="region of interest" description="Disordered" evidence="1">
    <location>
        <begin position="1"/>
        <end position="72"/>
    </location>
</feature>
<keyword evidence="3" id="KW-1185">Reference proteome</keyword>
<dbReference type="Proteomes" id="UP000254866">
    <property type="component" value="Unassembled WGS sequence"/>
</dbReference>
<organism evidence="2 3">
    <name type="scientific">Venustampulla echinocandica</name>
    <dbReference type="NCBI Taxonomy" id="2656787"/>
    <lineage>
        <taxon>Eukaryota</taxon>
        <taxon>Fungi</taxon>
        <taxon>Dikarya</taxon>
        <taxon>Ascomycota</taxon>
        <taxon>Pezizomycotina</taxon>
        <taxon>Leotiomycetes</taxon>
        <taxon>Helotiales</taxon>
        <taxon>Pleuroascaceae</taxon>
        <taxon>Venustampulla</taxon>
    </lineage>
</organism>
<dbReference type="STRING" id="2656787.A0A370TVC6"/>
<feature type="compositionally biased region" description="Basic and acidic residues" evidence="1">
    <location>
        <begin position="809"/>
        <end position="820"/>
    </location>
</feature>
<name>A0A370TVC6_9HELO</name>
<dbReference type="OrthoDB" id="4925544at2759"/>
<protein>
    <submittedName>
        <fullName evidence="2">Uncharacterized protein</fullName>
    </submittedName>
</protein>
<dbReference type="EMBL" id="NPIC01000002">
    <property type="protein sequence ID" value="RDL39495.1"/>
    <property type="molecule type" value="Genomic_DNA"/>
</dbReference>
<dbReference type="RefSeq" id="XP_031872151.1">
    <property type="nucleotide sequence ID" value="XM_032012458.1"/>
</dbReference>
<gene>
    <name evidence="2" type="ORF">BP5553_03835</name>
</gene>